<feature type="glycosylation site" description="N-linked (GlcNAc...) asparagine" evidence="8">
    <location>
        <position position="107"/>
    </location>
</feature>
<dbReference type="HOGENOM" id="CLU_002865_6_0_1"/>
<gene>
    <name evidence="6" type="ORF">MYCTH_2299749</name>
</gene>
<keyword evidence="3 8" id="KW-0274">FAD</keyword>
<evidence type="ECO:0000256" key="3">
    <source>
        <dbReference type="PIRSR" id="PIRSR000137-2"/>
    </source>
</evidence>
<feature type="binding site" evidence="8">
    <location>
        <position position="125"/>
    </location>
    <ligand>
        <name>FAD</name>
        <dbReference type="ChEBI" id="CHEBI:57692"/>
    </ligand>
</feature>
<feature type="binding site" evidence="8">
    <location>
        <position position="77"/>
    </location>
    <ligand>
        <name>Ca(2+)</name>
        <dbReference type="ChEBI" id="CHEBI:29108"/>
    </ligand>
</feature>
<evidence type="ECO:0007829" key="8">
    <source>
        <dbReference type="PDB" id="6O9N"/>
    </source>
</evidence>
<accession>G2PZJ2</accession>
<dbReference type="Pfam" id="PF05199">
    <property type="entry name" value="GMC_oxred_C"/>
    <property type="match status" value="1"/>
</dbReference>
<feature type="binding site" evidence="8">
    <location>
        <position position="79"/>
    </location>
    <ligand>
        <name>Ca(2+)</name>
        <dbReference type="ChEBI" id="CHEBI:29108"/>
    </ligand>
</feature>
<dbReference type="GO" id="GO:0044550">
    <property type="term" value="P:secondary metabolite biosynthetic process"/>
    <property type="evidence" value="ECO:0007669"/>
    <property type="project" value="TreeGrafter"/>
</dbReference>
<feature type="active site" description="Proton donor" evidence="2">
    <location>
        <position position="579"/>
    </location>
</feature>
<organism evidence="6 7">
    <name type="scientific">Thermothelomyces thermophilus (strain ATCC 42464 / BCRC 31852 / DSM 1799)</name>
    <name type="common">Sporotrichum thermophile</name>
    <dbReference type="NCBI Taxonomy" id="573729"/>
    <lineage>
        <taxon>Eukaryota</taxon>
        <taxon>Fungi</taxon>
        <taxon>Dikarya</taxon>
        <taxon>Ascomycota</taxon>
        <taxon>Pezizomycotina</taxon>
        <taxon>Sordariomycetes</taxon>
        <taxon>Sordariomycetidae</taxon>
        <taxon>Sordariales</taxon>
        <taxon>Chaetomiaceae</taxon>
        <taxon>Thermothelomyces</taxon>
    </lineage>
</organism>
<dbReference type="AlphaFoldDB" id="G2PZJ2"/>
<dbReference type="GO" id="GO:0046872">
    <property type="term" value="F:metal ion binding"/>
    <property type="evidence" value="ECO:0007669"/>
    <property type="project" value="UniProtKB-KW"/>
</dbReference>
<dbReference type="InterPro" id="IPR012132">
    <property type="entry name" value="GMC_OxRdtase"/>
</dbReference>
<feature type="binding site" evidence="3">
    <location>
        <begin position="45"/>
        <end position="46"/>
    </location>
    <ligand>
        <name>FAD</name>
        <dbReference type="ChEBI" id="CHEBI:57692"/>
    </ligand>
</feature>
<feature type="binding site" evidence="8">
    <location>
        <position position="67"/>
    </location>
    <ligand>
        <name>FAD</name>
        <dbReference type="ChEBI" id="CHEBI:57692"/>
    </ligand>
</feature>
<feature type="binding site" evidence="3 8">
    <location>
        <position position="274"/>
    </location>
    <ligand>
        <name>FAD</name>
        <dbReference type="ChEBI" id="CHEBI:57692"/>
    </ligand>
</feature>
<feature type="active site" description="Proton acceptor" evidence="2">
    <location>
        <position position="622"/>
    </location>
</feature>
<dbReference type="GO" id="GO:0050660">
    <property type="term" value="F:flavin adenine dinucleotide binding"/>
    <property type="evidence" value="ECO:0007669"/>
    <property type="project" value="InterPro"/>
</dbReference>
<feature type="chain" id="PRO_5003435066" evidence="4">
    <location>
        <begin position="18"/>
        <end position="647"/>
    </location>
</feature>
<reference evidence="8" key="2">
    <citation type="journal article" date="2020" name="Biochim Biophys Acta Gen Subj">
        <title>Enzymatic versatility and thermostability of a new aryl-alcohol oxidase from Thermothelomyces thermophilus M77.</title>
        <authorList>
            <person name="Kadowaki M.A.S."/>
            <person name="Higasi P.M.R."/>
            <person name="de Godoy M.O."/>
            <person name="de Araujo E.A."/>
            <person name="Godoy A.S."/>
            <person name="Prade R.A."/>
            <person name="Polikarpov I."/>
        </authorList>
    </citation>
    <scope>X-RAY CRYSTALLOGRAPHY (2.60 ANGSTROMS) IN COMPLEX WITH CA(2+) AND FAD</scope>
    <scope>GLYCOSYLATION AT ASN-107</scope>
    <scope>DISULFIDE BONDS</scope>
</reference>
<dbReference type="InterPro" id="IPR007867">
    <property type="entry name" value="GMC_OxRtase_C"/>
</dbReference>
<dbReference type="Proteomes" id="UP000007322">
    <property type="component" value="Chromosome 1"/>
</dbReference>
<keyword evidence="8" id="KW-0547">Nucleotide-binding</keyword>
<dbReference type="GO" id="GO:0016614">
    <property type="term" value="F:oxidoreductase activity, acting on CH-OH group of donors"/>
    <property type="evidence" value="ECO:0007669"/>
    <property type="project" value="InterPro"/>
</dbReference>
<feature type="binding site" evidence="8">
    <location>
        <position position="400"/>
    </location>
    <ligand>
        <name>Ca(2+)</name>
        <dbReference type="ChEBI" id="CHEBI:29108"/>
    </ligand>
</feature>
<dbReference type="SUPFAM" id="SSF54373">
    <property type="entry name" value="FAD-linked reductases, C-terminal domain"/>
    <property type="match status" value="1"/>
</dbReference>
<dbReference type="RefSeq" id="XP_003660923.1">
    <property type="nucleotide sequence ID" value="XM_003660875.1"/>
</dbReference>
<evidence type="ECO:0000313" key="7">
    <source>
        <dbReference type="Proteomes" id="UP000007322"/>
    </source>
</evidence>
<dbReference type="STRING" id="573729.G2PZJ2"/>
<feature type="binding site" evidence="8">
    <location>
        <position position="46"/>
    </location>
    <ligand>
        <name>FAD</name>
        <dbReference type="ChEBI" id="CHEBI:57692"/>
    </ligand>
</feature>
<keyword evidence="8" id="KW-0479">Metal-binding</keyword>
<feature type="binding site" evidence="8">
    <location>
        <position position="126"/>
    </location>
    <ligand>
        <name>FAD</name>
        <dbReference type="ChEBI" id="CHEBI:57692"/>
    </ligand>
</feature>
<comment type="cofactor">
    <cofactor evidence="3">
        <name>FAD</name>
        <dbReference type="ChEBI" id="CHEBI:57692"/>
    </cofactor>
</comment>
<dbReference type="PIRSF" id="PIRSF000137">
    <property type="entry name" value="Alcohol_oxidase"/>
    <property type="match status" value="1"/>
</dbReference>
<evidence type="ECO:0000256" key="2">
    <source>
        <dbReference type="PIRSR" id="PIRSR000137-1"/>
    </source>
</evidence>
<evidence type="ECO:0000259" key="5">
    <source>
        <dbReference type="PROSITE" id="PS00624"/>
    </source>
</evidence>
<dbReference type="EMBL" id="CP003002">
    <property type="protein sequence ID" value="AEO55678.1"/>
    <property type="molecule type" value="Genomic_DNA"/>
</dbReference>
<dbReference type="OrthoDB" id="269227at2759"/>
<keyword evidence="8" id="KW-0285">Flavoprotein</keyword>
<dbReference type="Pfam" id="PF00732">
    <property type="entry name" value="GMC_oxred_N"/>
    <property type="match status" value="1"/>
</dbReference>
<dbReference type="Gene3D" id="3.30.560.10">
    <property type="entry name" value="Glucose Oxidase, domain 3"/>
    <property type="match status" value="1"/>
</dbReference>
<name>G2PZJ2_THET4</name>
<dbReference type="InParanoid" id="G2PZJ2"/>
<proteinExistence type="evidence at protein level"/>
<dbReference type="PANTHER" id="PTHR11552:SF115">
    <property type="entry name" value="DEHYDROGENASE XPTC-RELATED"/>
    <property type="match status" value="1"/>
</dbReference>
<feature type="binding site" evidence="8">
    <location>
        <position position="45"/>
    </location>
    <ligand>
        <name>FAD</name>
        <dbReference type="ChEBI" id="CHEBI:57692"/>
    </ligand>
</feature>
<feature type="binding site" evidence="8">
    <location>
        <position position="128"/>
    </location>
    <ligand>
        <name>FAD</name>
        <dbReference type="ChEBI" id="CHEBI:57692"/>
    </ligand>
</feature>
<feature type="binding site" evidence="8">
    <location>
        <position position="121"/>
    </location>
    <ligand>
        <name>FAD</name>
        <dbReference type="ChEBI" id="CHEBI:57692"/>
    </ligand>
</feature>
<dbReference type="PANTHER" id="PTHR11552">
    <property type="entry name" value="GLUCOSE-METHANOL-CHOLINE GMC OXIDOREDUCTASE"/>
    <property type="match status" value="1"/>
</dbReference>
<evidence type="ECO:0000313" key="6">
    <source>
        <dbReference type="EMBL" id="AEO55678.1"/>
    </source>
</evidence>
<feature type="binding site" evidence="8">
    <location>
        <position position="624"/>
    </location>
    <ligand>
        <name>FAD</name>
        <dbReference type="ChEBI" id="CHEBI:57692"/>
    </ligand>
</feature>
<feature type="binding site" evidence="8">
    <location>
        <position position="612"/>
    </location>
    <ligand>
        <name>FAD</name>
        <dbReference type="ChEBI" id="CHEBI:57692"/>
    </ligand>
</feature>
<feature type="binding site" evidence="8">
    <location>
        <position position="402"/>
    </location>
    <ligand>
        <name>Ca(2+)</name>
        <dbReference type="ChEBI" id="CHEBI:29108"/>
    </ligand>
</feature>
<evidence type="ECO:0000256" key="4">
    <source>
        <dbReference type="SAM" id="SignalP"/>
    </source>
</evidence>
<dbReference type="SUPFAM" id="SSF51905">
    <property type="entry name" value="FAD/NAD(P)-binding domain"/>
    <property type="match status" value="1"/>
</dbReference>
<reference evidence="6 7" key="1">
    <citation type="journal article" date="2011" name="Nat. Biotechnol.">
        <title>Comparative genomic analysis of the thermophilic biomass-degrading fungi Myceliophthora thermophila and Thielavia terrestris.</title>
        <authorList>
            <person name="Berka R.M."/>
            <person name="Grigoriev I.V."/>
            <person name="Otillar R."/>
            <person name="Salamov A."/>
            <person name="Grimwood J."/>
            <person name="Reid I."/>
            <person name="Ishmael N."/>
            <person name="John T."/>
            <person name="Darmond C."/>
            <person name="Moisan M.-C."/>
            <person name="Henrissat B."/>
            <person name="Coutinho P.M."/>
            <person name="Lombard V."/>
            <person name="Natvig D.O."/>
            <person name="Lindquist E."/>
            <person name="Schmutz J."/>
            <person name="Lucas S."/>
            <person name="Harris P."/>
            <person name="Powlowski J."/>
            <person name="Bellemare A."/>
            <person name="Taylor D."/>
            <person name="Butler G."/>
            <person name="de Vries R.P."/>
            <person name="Allijn I.E."/>
            <person name="van den Brink J."/>
            <person name="Ushinsky S."/>
            <person name="Storms R."/>
            <person name="Powell A.J."/>
            <person name="Paulsen I.T."/>
            <person name="Elbourne L.D.H."/>
            <person name="Baker S.E."/>
            <person name="Magnuson J."/>
            <person name="LaBoissiere S."/>
            <person name="Clutterbuck A.J."/>
            <person name="Martinez D."/>
            <person name="Wogulis M."/>
            <person name="de Leon A.L."/>
            <person name="Rey M.W."/>
            <person name="Tsang A."/>
        </authorList>
    </citation>
    <scope>NUCLEOTIDE SEQUENCE [LARGE SCALE GENOMIC DNA]</scope>
    <source>
        <strain evidence="7">ATCC 42464 / BCRC 31852 / DSM 1799</strain>
    </source>
</reference>
<feature type="signal peptide" evidence="4">
    <location>
        <begin position="1"/>
        <end position="17"/>
    </location>
</feature>
<dbReference type="InterPro" id="IPR036188">
    <property type="entry name" value="FAD/NAD-bd_sf"/>
</dbReference>
<protein>
    <submittedName>
        <fullName evidence="6">GMC oxidoreductase-like protein</fullName>
    </submittedName>
</protein>
<feature type="binding site" evidence="8">
    <location>
        <position position="78"/>
    </location>
    <ligand>
        <name>Ca(2+)</name>
        <dbReference type="ChEBI" id="CHEBI:29108"/>
    </ligand>
</feature>
<dbReference type="PDB" id="6O9N">
    <property type="method" value="X-ray"/>
    <property type="resolution" value="2.60 A"/>
    <property type="chains" value="A/B=1-647"/>
</dbReference>
<keyword evidence="8" id="KW-0002">3D-structure</keyword>
<dbReference type="VEuPathDB" id="FungiDB:MYCTH_2299749"/>
<feature type="disulfide bond" evidence="8">
    <location>
        <begin position="227"/>
        <end position="236"/>
    </location>
</feature>
<dbReference type="GeneID" id="11511593"/>
<dbReference type="PDBsum" id="6O9N"/>
<dbReference type="InterPro" id="IPR000172">
    <property type="entry name" value="GMC_OxRdtase_N"/>
</dbReference>
<dbReference type="eggNOG" id="KOG1238">
    <property type="taxonomic scope" value="Eukaryota"/>
</dbReference>
<comment type="similarity">
    <text evidence="1">Belongs to the GMC oxidoreductase family.</text>
</comment>
<keyword evidence="4" id="KW-0732">Signal</keyword>
<evidence type="ECO:0000256" key="1">
    <source>
        <dbReference type="ARBA" id="ARBA00010790"/>
    </source>
</evidence>
<keyword evidence="8" id="KW-0106">Calcium</keyword>
<feature type="binding site" evidence="8">
    <location>
        <position position="127"/>
    </location>
    <ligand>
        <name>FAD</name>
        <dbReference type="ChEBI" id="CHEBI:57692"/>
    </ligand>
</feature>
<feature type="binding site" evidence="3">
    <location>
        <position position="117"/>
    </location>
    <ligand>
        <name>FAD</name>
        <dbReference type="ChEBI" id="CHEBI:57692"/>
    </ligand>
</feature>
<keyword evidence="7" id="KW-1185">Reference proteome</keyword>
<dbReference type="KEGG" id="mtm:MYCTH_2299749"/>
<dbReference type="SMR" id="G2PZJ2"/>
<dbReference type="Gene3D" id="3.50.50.60">
    <property type="entry name" value="FAD/NAD(P)-binding domain"/>
    <property type="match status" value="1"/>
</dbReference>
<feature type="domain" description="Glucose-methanol-choline oxidoreductase N-terminal" evidence="5">
    <location>
        <begin position="314"/>
        <end position="328"/>
    </location>
</feature>
<dbReference type="OMA" id="ITARRSH"/>
<sequence length="647" mass="69130">MGFLAATLVSCAALASAASIPRPHAKRQVSQLRDDYDFVIVGGGTSGLTVADRLTEAFPAKNVLVIEYGDVHYAPGTFDPPTDWITPQPDAPPSWSFNSLPNPDMANTTAFVLAGQVVGGSSAVNGMFFDRASRHDYDAWTAVGGSGFEQSSHKWDWEGLFPFFQKSVTFTEPPADIVQKYHYTWDLSAYGNGSTPIYSSYPVFQWADQPLLNQAWQEMGINPVTECAGGDKEGVCWVPASQHPVTARRSHAGLGHYADVLPRANYDLLVQHQVVRVVFPNGPSHGPPLVEARSLADNHLFNVTVKGEVIISAGALHTPTVLQRSGIGPASFLDDAGIPVTLDLPGVGANLQDHCGPPVTWNYTEPYTGFFPLPSEMVNNATFKAEAITGFDEVPARGPYTLAGGNNAIFVSLPHLTADYGAITAKIRAMVADGTAASYLAADVRTIPGMVAGYEAQLLVLADLLDNPEAPSLETPWATSEAPQTSSVLAFLLHPLSRGSVRLNLSDPLAQPVLDYRSGSNPVDIDLHLAHVRFLRGLLDTPTMQARGALETAPGSAVADSDEALGEYVRSHSTLSFMHPCCTAAMLPEDRGGVVGPDLKVHGAEGLRVVDMSVMPLLPGAHLSATAYAVGEKAADIIIQEWMDKEQ</sequence>
<dbReference type="PROSITE" id="PS00624">
    <property type="entry name" value="GMC_OXRED_2"/>
    <property type="match status" value="1"/>
</dbReference>